<protein>
    <submittedName>
        <fullName evidence="1">Uncharacterized protein</fullName>
    </submittedName>
</protein>
<reference evidence="1 2" key="2">
    <citation type="journal article" date="2022" name="Mol. Ecol. Resour.">
        <title>The genomes of chicory, endive, great burdock and yacon provide insights into Asteraceae paleo-polyploidization history and plant inulin production.</title>
        <authorList>
            <person name="Fan W."/>
            <person name="Wang S."/>
            <person name="Wang H."/>
            <person name="Wang A."/>
            <person name="Jiang F."/>
            <person name="Liu H."/>
            <person name="Zhao H."/>
            <person name="Xu D."/>
            <person name="Zhang Y."/>
        </authorList>
    </citation>
    <scope>NUCLEOTIDE SEQUENCE [LARGE SCALE GENOMIC DNA]</scope>
    <source>
        <strain evidence="2">cv. Yunnan</strain>
        <tissue evidence="1">Leaves</tissue>
    </source>
</reference>
<name>A0ACB9DE65_9ASTR</name>
<evidence type="ECO:0000313" key="2">
    <source>
        <dbReference type="Proteomes" id="UP001056120"/>
    </source>
</evidence>
<gene>
    <name evidence="1" type="ORF">L1987_57935</name>
</gene>
<reference evidence="2" key="1">
    <citation type="journal article" date="2022" name="Mol. Ecol. Resour.">
        <title>The genomes of chicory, endive, great burdock and yacon provide insights into Asteraceae palaeo-polyploidization history and plant inulin production.</title>
        <authorList>
            <person name="Fan W."/>
            <person name="Wang S."/>
            <person name="Wang H."/>
            <person name="Wang A."/>
            <person name="Jiang F."/>
            <person name="Liu H."/>
            <person name="Zhao H."/>
            <person name="Xu D."/>
            <person name="Zhang Y."/>
        </authorList>
    </citation>
    <scope>NUCLEOTIDE SEQUENCE [LARGE SCALE GENOMIC DNA]</scope>
    <source>
        <strain evidence="2">cv. Yunnan</strain>
    </source>
</reference>
<dbReference type="EMBL" id="CM042036">
    <property type="protein sequence ID" value="KAI3744842.1"/>
    <property type="molecule type" value="Genomic_DNA"/>
</dbReference>
<comment type="caution">
    <text evidence="1">The sequence shown here is derived from an EMBL/GenBank/DDBJ whole genome shotgun (WGS) entry which is preliminary data.</text>
</comment>
<organism evidence="1 2">
    <name type="scientific">Smallanthus sonchifolius</name>
    <dbReference type="NCBI Taxonomy" id="185202"/>
    <lineage>
        <taxon>Eukaryota</taxon>
        <taxon>Viridiplantae</taxon>
        <taxon>Streptophyta</taxon>
        <taxon>Embryophyta</taxon>
        <taxon>Tracheophyta</taxon>
        <taxon>Spermatophyta</taxon>
        <taxon>Magnoliopsida</taxon>
        <taxon>eudicotyledons</taxon>
        <taxon>Gunneridae</taxon>
        <taxon>Pentapetalae</taxon>
        <taxon>asterids</taxon>
        <taxon>campanulids</taxon>
        <taxon>Asterales</taxon>
        <taxon>Asteraceae</taxon>
        <taxon>Asteroideae</taxon>
        <taxon>Heliantheae alliance</taxon>
        <taxon>Millerieae</taxon>
        <taxon>Smallanthus</taxon>
    </lineage>
</organism>
<proteinExistence type="predicted"/>
<evidence type="ECO:0000313" key="1">
    <source>
        <dbReference type="EMBL" id="KAI3744842.1"/>
    </source>
</evidence>
<sequence length="226" mass="23788">MAPLSTNAISHFMHPAHKLNQLTTNTSYLCDGCKVPGSGSRFTCTICNFDLHDYCAECPTRLASTRNHQHPMSLVVHIPGPNQTESCQICANPVKGLAYQCKICNFWVHPLCVSSNVGHNQDRAVPSGSPSAAQRIVEQVGLGLATNAIYDQIKEDPNKVPTGDSNASGSDEVPSTGVDASGGSNALGSDEVPSTGVDASGVEVDDEGIFDAIKSGFLSFFESSSS</sequence>
<keyword evidence="2" id="KW-1185">Reference proteome</keyword>
<dbReference type="Proteomes" id="UP001056120">
    <property type="component" value="Linkage Group LG19"/>
</dbReference>
<accession>A0ACB9DE65</accession>